<keyword evidence="2" id="KW-0597">Phosphoprotein</keyword>
<evidence type="ECO:0008006" key="6">
    <source>
        <dbReference type="Google" id="ProtNLM"/>
    </source>
</evidence>
<gene>
    <name evidence="4" type="ORF">QTO34_012902</name>
</gene>
<evidence type="ECO:0000256" key="2">
    <source>
        <dbReference type="ARBA" id="ARBA00022553"/>
    </source>
</evidence>
<dbReference type="PANTHER" id="PTHR28623">
    <property type="entry name" value="PROTEIN FAM118B"/>
    <property type="match status" value="1"/>
</dbReference>
<organism evidence="4 5">
    <name type="scientific">Cnephaeus nilssonii</name>
    <name type="common">Northern bat</name>
    <name type="synonym">Eptesicus nilssonii</name>
    <dbReference type="NCBI Taxonomy" id="3371016"/>
    <lineage>
        <taxon>Eukaryota</taxon>
        <taxon>Metazoa</taxon>
        <taxon>Chordata</taxon>
        <taxon>Craniata</taxon>
        <taxon>Vertebrata</taxon>
        <taxon>Euteleostomi</taxon>
        <taxon>Mammalia</taxon>
        <taxon>Eutheria</taxon>
        <taxon>Laurasiatheria</taxon>
        <taxon>Chiroptera</taxon>
        <taxon>Yangochiroptera</taxon>
        <taxon>Vespertilionidae</taxon>
        <taxon>Cnephaeus</taxon>
    </lineage>
</organism>
<sequence>MGKCACGCVHVWHTCVLCVCQSAAQADRTKHLAGLPKCAASVRGGPFTLTFLLSLRLLSRKFLKSLIQKQPQELLLVIGTGVSAAAAPGIPALCSWRSCLEAVIETAEQLDVLHPGDAAQFRRKVQKDRDLLVVAHDLIRKMSPRTGDTKPNFFQDCLMEIFDSLEQHLQNPQVLHPILSLMDRGTMVLTTNYDNLLEIFGQQQNRPMESLDLKDKTKVLQWARGHIKYGVLHIHGLYTDPCGMVLDPSGYKDVTQDPEVMEVFQSLYRTRSFLFVGCGETLRDQIFQALFLYSVPNKVDLEHYMVVLKESEDHFFKHQADMLLHGIKVVSYGACFDHFPGYVQDLAAQICRQRSPDADRVDSTTLGSGCQDCAKRKLEENGIEASKQLRPSGTRLPGGALRVADLWAGQSLCEMRVTPPARRDPSRHLCSCTLACCWKNT</sequence>
<accession>A0AA40LDL2</accession>
<dbReference type="AlphaFoldDB" id="A0AA40LDL2"/>
<dbReference type="EMBL" id="JAULJE010000027">
    <property type="protein sequence ID" value="KAK1327613.1"/>
    <property type="molecule type" value="Genomic_DNA"/>
</dbReference>
<evidence type="ECO:0000313" key="5">
    <source>
        <dbReference type="Proteomes" id="UP001177744"/>
    </source>
</evidence>
<keyword evidence="5" id="KW-1185">Reference proteome</keyword>
<evidence type="ECO:0000256" key="3">
    <source>
        <dbReference type="ARBA" id="ARBA00022990"/>
    </source>
</evidence>
<name>A0AA40LDL2_CNENI</name>
<evidence type="ECO:0000256" key="1">
    <source>
        <dbReference type="ARBA" id="ARBA00006491"/>
    </source>
</evidence>
<keyword evidence="3" id="KW-0007">Acetylation</keyword>
<dbReference type="Pfam" id="PF13289">
    <property type="entry name" value="SIR2_2"/>
    <property type="match status" value="1"/>
</dbReference>
<protein>
    <recommendedName>
        <fullName evidence="6">Protein FAM118A</fullName>
    </recommendedName>
</protein>
<evidence type="ECO:0000313" key="4">
    <source>
        <dbReference type="EMBL" id="KAK1327613.1"/>
    </source>
</evidence>
<dbReference type="Proteomes" id="UP001177744">
    <property type="component" value="Unassembled WGS sequence"/>
</dbReference>
<dbReference type="PANTHER" id="PTHR28623:SF2">
    <property type="entry name" value="PROTEIN FAM118A"/>
    <property type="match status" value="1"/>
</dbReference>
<dbReference type="InterPro" id="IPR038916">
    <property type="entry name" value="FAM118"/>
</dbReference>
<comment type="similarity">
    <text evidence="1">Belongs to the FAM118 family.</text>
</comment>
<reference evidence="4" key="1">
    <citation type="submission" date="2023-06" db="EMBL/GenBank/DDBJ databases">
        <title>Reference genome for the Northern bat (Eptesicus nilssonii), a most northern bat species.</title>
        <authorList>
            <person name="Laine V.N."/>
            <person name="Pulliainen A.T."/>
            <person name="Lilley T.M."/>
        </authorList>
    </citation>
    <scope>NUCLEOTIDE SEQUENCE</scope>
    <source>
        <strain evidence="4">BLF_Eptnil</strain>
        <tissue evidence="4">Kidney</tissue>
    </source>
</reference>
<proteinExistence type="inferred from homology"/>
<comment type="caution">
    <text evidence="4">The sequence shown here is derived from an EMBL/GenBank/DDBJ whole genome shotgun (WGS) entry which is preliminary data.</text>
</comment>